<gene>
    <name evidence="1" type="ORF">R16034_00455</name>
</gene>
<evidence type="ECO:0000313" key="1">
    <source>
        <dbReference type="EMBL" id="CAJ0736574.1"/>
    </source>
</evidence>
<dbReference type="EMBL" id="CATWHI010000001">
    <property type="protein sequence ID" value="CAJ0736574.1"/>
    <property type="molecule type" value="Genomic_DNA"/>
</dbReference>
<dbReference type="Proteomes" id="UP001189225">
    <property type="component" value="Unassembled WGS sequence"/>
</dbReference>
<protein>
    <submittedName>
        <fullName evidence="1">Uncharacterized protein</fullName>
    </submittedName>
</protein>
<dbReference type="AlphaFoldDB" id="A0AB72WWI0"/>
<sequence length="30" mass="3524">MNITSYSHPQYVLNLPFMSQMDDKNHAKGR</sequence>
<comment type="caution">
    <text evidence="1">The sequence shown here is derived from an EMBL/GenBank/DDBJ whole genome shotgun (WGS) entry which is preliminary data.</text>
</comment>
<keyword evidence="2" id="KW-1185">Reference proteome</keyword>
<name>A0AB72WWI0_9RALS</name>
<accession>A0AB72WWI0</accession>
<reference evidence="1 2" key="1">
    <citation type="submission" date="2023-07" db="EMBL/GenBank/DDBJ databases">
        <authorList>
            <person name="Peeters C."/>
        </authorList>
    </citation>
    <scope>NUCLEOTIDE SEQUENCE [LARGE SCALE GENOMIC DNA]</scope>
    <source>
        <strain evidence="1 2">R-16034</strain>
    </source>
</reference>
<evidence type="ECO:0000313" key="2">
    <source>
        <dbReference type="Proteomes" id="UP001189225"/>
    </source>
</evidence>
<organism evidence="1 2">
    <name type="scientific">Ralstonia edaphi</name>
    <dbReference type="NCBI Taxonomy" id="3058599"/>
    <lineage>
        <taxon>Bacteria</taxon>
        <taxon>Pseudomonadati</taxon>
        <taxon>Pseudomonadota</taxon>
        <taxon>Betaproteobacteria</taxon>
        <taxon>Burkholderiales</taxon>
        <taxon>Burkholderiaceae</taxon>
        <taxon>Ralstonia</taxon>
    </lineage>
</organism>
<proteinExistence type="predicted"/>